<evidence type="ECO:0000256" key="4">
    <source>
        <dbReference type="ARBA" id="ARBA00022679"/>
    </source>
</evidence>
<evidence type="ECO:0000256" key="1">
    <source>
        <dbReference type="ARBA" id="ARBA00004651"/>
    </source>
</evidence>
<evidence type="ECO:0000256" key="7">
    <source>
        <dbReference type="ARBA" id="ARBA00023136"/>
    </source>
</evidence>
<dbReference type="PIRSF" id="PIRSF016636">
    <property type="entry name" value="AlgI_DltB"/>
    <property type="match status" value="1"/>
</dbReference>
<gene>
    <name evidence="11" type="ORF">SAMN02745123_03071</name>
</gene>
<feature type="transmembrane region" description="Helical" evidence="10">
    <location>
        <begin position="110"/>
        <end position="132"/>
    </location>
</feature>
<feature type="transmembrane region" description="Helical" evidence="10">
    <location>
        <begin position="318"/>
        <end position="338"/>
    </location>
</feature>
<keyword evidence="5 10" id="KW-0812">Transmembrane</keyword>
<dbReference type="InterPro" id="IPR051085">
    <property type="entry name" value="MB_O-acyltransferase"/>
</dbReference>
<dbReference type="InterPro" id="IPR024194">
    <property type="entry name" value="Ac/AlaTfrase_AlgI/DltB"/>
</dbReference>
<evidence type="ECO:0000313" key="12">
    <source>
        <dbReference type="Proteomes" id="UP000183997"/>
    </source>
</evidence>
<evidence type="ECO:0000256" key="10">
    <source>
        <dbReference type="SAM" id="Phobius"/>
    </source>
</evidence>
<keyword evidence="6 10" id="KW-1133">Transmembrane helix</keyword>
<evidence type="ECO:0000313" key="11">
    <source>
        <dbReference type="EMBL" id="SHK77027.1"/>
    </source>
</evidence>
<feature type="transmembrane region" description="Helical" evidence="10">
    <location>
        <begin position="36"/>
        <end position="57"/>
    </location>
</feature>
<keyword evidence="4 9" id="KW-0808">Transferase</keyword>
<name>A0A1M6V6D0_9FIRM</name>
<sequence length="474" mass="53829">MLFNSPEFMTLLLLTVALYYALPSLRLPLLAVASMLFYAVSGPGFLVLFLVVSWISYRLAREFATARGKALFILALVLNIANLILFKYSLFMTQNVERLLGIQWPVIDQLISQLILPLGISFYTFQLISYLVDVRQQRISPCRNFLLFWVYMSFFAKLVAGPIMRGQELLPQLAKVQQHRFSLPEFKYGVYLIILGLSKKLLIADNLAAYVETLFTPAALTNGAQSWAAAYLYTFQLYFDFSAYSDMAVGVGYLFGVKLVQNFVTPYVSANITEFWKRWHISLSKWIQDYIYIPLGGSRKGTLRQYVNLFLAMGISGLWHGAAWTFVAWGLLHGALLVGHKLYLDIKKRLLPQSLGESLGYRLLCVAVFFHIICITWVFFRAGSLTLAVAMTKSMLNPATLGQLSGFTMYFGLVLGLYLLHLIEHFCRKNEGKLADLWHRVVPAPLRGMSYTLLICVLLLAVKTQATGFIYFRF</sequence>
<feature type="transmembrane region" description="Helical" evidence="10">
    <location>
        <begin position="451"/>
        <end position="472"/>
    </location>
</feature>
<protein>
    <submittedName>
        <fullName evidence="11">D-alanyl-lipoteichoic acid acyltransferase DltB, MBOAT superfamily</fullName>
    </submittedName>
</protein>
<dbReference type="OrthoDB" id="9805788at2"/>
<comment type="similarity">
    <text evidence="2 9">Belongs to the membrane-bound acyltransferase family.</text>
</comment>
<evidence type="ECO:0000256" key="9">
    <source>
        <dbReference type="PIRNR" id="PIRNR016636"/>
    </source>
</evidence>
<dbReference type="PANTHER" id="PTHR13285">
    <property type="entry name" value="ACYLTRANSFERASE"/>
    <property type="match status" value="1"/>
</dbReference>
<accession>A0A1M6V6D0</accession>
<evidence type="ECO:0000256" key="5">
    <source>
        <dbReference type="ARBA" id="ARBA00022692"/>
    </source>
</evidence>
<dbReference type="Proteomes" id="UP000183997">
    <property type="component" value="Unassembled WGS sequence"/>
</dbReference>
<feature type="transmembrane region" description="Helical" evidence="10">
    <location>
        <begin position="144"/>
        <end position="164"/>
    </location>
</feature>
<dbReference type="Pfam" id="PF03062">
    <property type="entry name" value="MBOAT"/>
    <property type="match status" value="1"/>
</dbReference>
<organism evidence="11 12">
    <name type="scientific">Desulforamulus aeronauticus DSM 10349</name>
    <dbReference type="NCBI Taxonomy" id="1121421"/>
    <lineage>
        <taxon>Bacteria</taxon>
        <taxon>Bacillati</taxon>
        <taxon>Bacillota</taxon>
        <taxon>Clostridia</taxon>
        <taxon>Eubacteriales</taxon>
        <taxon>Peptococcaceae</taxon>
        <taxon>Desulforamulus</taxon>
    </lineage>
</organism>
<proteinExistence type="inferred from homology"/>
<keyword evidence="7 9" id="KW-0472">Membrane</keyword>
<dbReference type="STRING" id="1121421.SAMN02745123_03071"/>
<evidence type="ECO:0000256" key="8">
    <source>
        <dbReference type="ARBA" id="ARBA00023315"/>
    </source>
</evidence>
<comment type="subcellular location">
    <subcellularLocation>
        <location evidence="1">Cell membrane</location>
        <topology evidence="1">Multi-pass membrane protein</topology>
    </subcellularLocation>
</comment>
<keyword evidence="8 9" id="KW-0012">Acyltransferase</keyword>
<dbReference type="RefSeq" id="WP_072916081.1">
    <property type="nucleotide sequence ID" value="NZ_FRAR01000023.1"/>
</dbReference>
<dbReference type="AlphaFoldDB" id="A0A1M6V6D0"/>
<feature type="transmembrane region" description="Helical" evidence="10">
    <location>
        <begin position="400"/>
        <end position="420"/>
    </location>
</feature>
<feature type="transmembrane region" description="Helical" evidence="10">
    <location>
        <begin position="359"/>
        <end position="380"/>
    </location>
</feature>
<dbReference type="PIRSF" id="PIRSF500217">
    <property type="entry name" value="AlgI"/>
    <property type="match status" value="1"/>
</dbReference>
<evidence type="ECO:0000256" key="2">
    <source>
        <dbReference type="ARBA" id="ARBA00010323"/>
    </source>
</evidence>
<keyword evidence="3 9" id="KW-1003">Cell membrane</keyword>
<keyword evidence="12" id="KW-1185">Reference proteome</keyword>
<dbReference type="InterPro" id="IPR028362">
    <property type="entry name" value="AlgI"/>
</dbReference>
<feature type="transmembrane region" description="Helical" evidence="10">
    <location>
        <begin position="69"/>
        <end position="90"/>
    </location>
</feature>
<reference evidence="12" key="1">
    <citation type="submission" date="2016-11" db="EMBL/GenBank/DDBJ databases">
        <authorList>
            <person name="Varghese N."/>
            <person name="Submissions S."/>
        </authorList>
    </citation>
    <scope>NUCLEOTIDE SEQUENCE [LARGE SCALE GENOMIC DNA]</scope>
    <source>
        <strain evidence="12">DSM 10349</strain>
    </source>
</reference>
<dbReference type="GO" id="GO:0016746">
    <property type="term" value="F:acyltransferase activity"/>
    <property type="evidence" value="ECO:0007669"/>
    <property type="project" value="UniProtKB-KW"/>
</dbReference>
<evidence type="ECO:0000256" key="6">
    <source>
        <dbReference type="ARBA" id="ARBA00022989"/>
    </source>
</evidence>
<dbReference type="GO" id="GO:0005886">
    <property type="term" value="C:plasma membrane"/>
    <property type="evidence" value="ECO:0007669"/>
    <property type="project" value="UniProtKB-SubCell"/>
</dbReference>
<dbReference type="EMBL" id="FRAR01000023">
    <property type="protein sequence ID" value="SHK77027.1"/>
    <property type="molecule type" value="Genomic_DNA"/>
</dbReference>
<dbReference type="PANTHER" id="PTHR13285:SF23">
    <property type="entry name" value="TEICHOIC ACID D-ALANYLTRANSFERASE"/>
    <property type="match status" value="1"/>
</dbReference>
<dbReference type="GO" id="GO:0042121">
    <property type="term" value="P:alginic acid biosynthetic process"/>
    <property type="evidence" value="ECO:0007669"/>
    <property type="project" value="InterPro"/>
</dbReference>
<evidence type="ECO:0000256" key="3">
    <source>
        <dbReference type="ARBA" id="ARBA00022475"/>
    </source>
</evidence>
<dbReference type="InterPro" id="IPR004299">
    <property type="entry name" value="MBOAT_fam"/>
</dbReference>